<dbReference type="InterPro" id="IPR001314">
    <property type="entry name" value="Peptidase_S1A"/>
</dbReference>
<accession>A0A915L2T4</accession>
<dbReference type="AlphaFoldDB" id="A0A915L2T4"/>
<keyword evidence="1" id="KW-1015">Disulfide bond</keyword>
<dbReference type="SUPFAM" id="SSF50494">
    <property type="entry name" value="Trypsin-like serine proteases"/>
    <property type="match status" value="1"/>
</dbReference>
<keyword evidence="4" id="KW-1185">Reference proteome</keyword>
<dbReference type="InterPro" id="IPR009003">
    <property type="entry name" value="Peptidase_S1_PA"/>
</dbReference>
<dbReference type="Pfam" id="PF00089">
    <property type="entry name" value="Trypsin"/>
    <property type="match status" value="1"/>
</dbReference>
<dbReference type="PRINTS" id="PR00722">
    <property type="entry name" value="CHYMOTRYPSIN"/>
</dbReference>
<feature type="compositionally biased region" description="Polar residues" evidence="2">
    <location>
        <begin position="1"/>
        <end position="14"/>
    </location>
</feature>
<evidence type="ECO:0000256" key="1">
    <source>
        <dbReference type="ARBA" id="ARBA00023157"/>
    </source>
</evidence>
<evidence type="ECO:0000259" key="3">
    <source>
        <dbReference type="PROSITE" id="PS50240"/>
    </source>
</evidence>
<dbReference type="PANTHER" id="PTHR24250:SF67">
    <property type="entry name" value="PEPTIDASE S1 DOMAIN-CONTAINING PROTEIN"/>
    <property type="match status" value="1"/>
</dbReference>
<dbReference type="GO" id="GO:0004252">
    <property type="term" value="F:serine-type endopeptidase activity"/>
    <property type="evidence" value="ECO:0007669"/>
    <property type="project" value="InterPro"/>
</dbReference>
<proteinExistence type="predicted"/>
<organism evidence="4 5">
    <name type="scientific">Romanomermis culicivorax</name>
    <name type="common">Nematode worm</name>
    <dbReference type="NCBI Taxonomy" id="13658"/>
    <lineage>
        <taxon>Eukaryota</taxon>
        <taxon>Metazoa</taxon>
        <taxon>Ecdysozoa</taxon>
        <taxon>Nematoda</taxon>
        <taxon>Enoplea</taxon>
        <taxon>Dorylaimia</taxon>
        <taxon>Mermithida</taxon>
        <taxon>Mermithoidea</taxon>
        <taxon>Mermithidae</taxon>
        <taxon>Romanomermis</taxon>
    </lineage>
</organism>
<evidence type="ECO:0000313" key="4">
    <source>
        <dbReference type="Proteomes" id="UP000887565"/>
    </source>
</evidence>
<dbReference type="PROSITE" id="PS00135">
    <property type="entry name" value="TRYPSIN_SER"/>
    <property type="match status" value="1"/>
</dbReference>
<dbReference type="InterPro" id="IPR043504">
    <property type="entry name" value="Peptidase_S1_PA_chymotrypsin"/>
</dbReference>
<feature type="region of interest" description="Disordered" evidence="2">
    <location>
        <begin position="1"/>
        <end position="22"/>
    </location>
</feature>
<dbReference type="PROSITE" id="PS50240">
    <property type="entry name" value="TRYPSIN_DOM"/>
    <property type="match status" value="1"/>
</dbReference>
<dbReference type="SMART" id="SM00020">
    <property type="entry name" value="Tryp_SPc"/>
    <property type="match status" value="1"/>
</dbReference>
<dbReference type="GO" id="GO:0006508">
    <property type="term" value="P:proteolysis"/>
    <property type="evidence" value="ECO:0007669"/>
    <property type="project" value="InterPro"/>
</dbReference>
<evidence type="ECO:0000256" key="2">
    <source>
        <dbReference type="SAM" id="MobiDB-lite"/>
    </source>
</evidence>
<name>A0A915L2T4_ROMCU</name>
<dbReference type="PANTHER" id="PTHR24250">
    <property type="entry name" value="CHYMOTRYPSIN-RELATED"/>
    <property type="match status" value="1"/>
</dbReference>
<sequence>MVTPTPTWSGSETATAPPRMPFNTGDCIPETGMSISGNPTKPSQMYLKLGNHVDDVVEKNEILATVRRILSHKEYNSKLDNDIAVIQLQSPVNFTNFINAIRLPTKDFPTNNNTCVAIGWGRLSGIDHFSRNTNNDNSTQAVNLQQTIMPIIGYSRCDEQWPSLNIEKTGRICASSTSLNEKSSICQGDSGGPLFCQENVDKTKLFTLYGVTSLVDARSCTLKPGVFVRTYAYMKWITQVAQNINKYADQQHTKLYFASKYSCTVMPCKARKVTFRCHNFGAVVWASANAALGLLGAGADTQKPYRESFV</sequence>
<evidence type="ECO:0000313" key="5">
    <source>
        <dbReference type="WBParaSite" id="nRc.2.0.1.t45036-RA"/>
    </source>
</evidence>
<reference evidence="5" key="1">
    <citation type="submission" date="2022-11" db="UniProtKB">
        <authorList>
            <consortium name="WormBaseParasite"/>
        </authorList>
    </citation>
    <scope>IDENTIFICATION</scope>
</reference>
<dbReference type="InterPro" id="IPR033116">
    <property type="entry name" value="TRYPSIN_SER"/>
</dbReference>
<feature type="domain" description="Peptidase S1" evidence="3">
    <location>
        <begin position="9"/>
        <end position="242"/>
    </location>
</feature>
<dbReference type="Proteomes" id="UP000887565">
    <property type="component" value="Unplaced"/>
</dbReference>
<dbReference type="CDD" id="cd00190">
    <property type="entry name" value="Tryp_SPc"/>
    <property type="match status" value="1"/>
</dbReference>
<dbReference type="OMA" id="FASKYSC"/>
<dbReference type="Gene3D" id="2.40.10.10">
    <property type="entry name" value="Trypsin-like serine proteases"/>
    <property type="match status" value="1"/>
</dbReference>
<protein>
    <submittedName>
        <fullName evidence="5">Peptidase S1 domain-containing protein</fullName>
    </submittedName>
</protein>
<dbReference type="InterPro" id="IPR001254">
    <property type="entry name" value="Trypsin_dom"/>
</dbReference>
<dbReference type="WBParaSite" id="nRc.2.0.1.t45036-RA">
    <property type="protein sequence ID" value="nRc.2.0.1.t45036-RA"/>
    <property type="gene ID" value="nRc.2.0.1.g45036"/>
</dbReference>